<keyword evidence="2" id="KW-1185">Reference proteome</keyword>
<comment type="caution">
    <text evidence="1">The sequence shown here is derived from an EMBL/GenBank/DDBJ whole genome shotgun (WGS) entry which is preliminary data.</text>
</comment>
<dbReference type="Proteomes" id="UP001144204">
    <property type="component" value="Unassembled WGS sequence"/>
</dbReference>
<organism evidence="1 2">
    <name type="scientific">Philodulcilactobacillus myokoensis</name>
    <dbReference type="NCBI Taxonomy" id="2929573"/>
    <lineage>
        <taxon>Bacteria</taxon>
        <taxon>Bacillati</taxon>
        <taxon>Bacillota</taxon>
        <taxon>Bacilli</taxon>
        <taxon>Lactobacillales</taxon>
        <taxon>Lactobacillaceae</taxon>
        <taxon>Philodulcilactobacillus</taxon>
    </lineage>
</organism>
<reference evidence="1" key="2">
    <citation type="journal article" date="2023" name="PLoS ONE">
        <title>Philodulcilactobacillus myokoensis gen. nov., sp. nov., a fructophilic, acidophilic, and agar-phobic lactic acid bacterium isolated from fermented vegetable extracts.</title>
        <authorList>
            <person name="Kouya T."/>
            <person name="Ishiyama Y."/>
            <person name="Ohashi S."/>
            <person name="Kumakubo R."/>
            <person name="Yamazaki T."/>
            <person name="Otaki T."/>
        </authorList>
    </citation>
    <scope>NUCLEOTIDE SEQUENCE</scope>
    <source>
        <strain evidence="1">WR16-4</strain>
    </source>
</reference>
<evidence type="ECO:0000313" key="1">
    <source>
        <dbReference type="EMBL" id="GLB46580.1"/>
    </source>
</evidence>
<dbReference type="EMBL" id="BRPL01000002">
    <property type="protein sequence ID" value="GLB46580.1"/>
    <property type="molecule type" value="Genomic_DNA"/>
</dbReference>
<evidence type="ECO:0000313" key="2">
    <source>
        <dbReference type="Proteomes" id="UP001144204"/>
    </source>
</evidence>
<protein>
    <submittedName>
        <fullName evidence="1">Uncharacterized protein</fullName>
    </submittedName>
</protein>
<gene>
    <name evidence="1" type="ORF">WR164_05590</name>
</gene>
<name>A0A9W6ES98_9LACO</name>
<proteinExistence type="predicted"/>
<reference evidence="1" key="1">
    <citation type="submission" date="2022-07" db="EMBL/GenBank/DDBJ databases">
        <authorList>
            <person name="Kouya T."/>
            <person name="Ishiyama Y."/>
        </authorList>
    </citation>
    <scope>NUCLEOTIDE SEQUENCE</scope>
    <source>
        <strain evidence="1">WR16-4</strain>
    </source>
</reference>
<dbReference type="RefSeq" id="WP_286136044.1">
    <property type="nucleotide sequence ID" value="NZ_BRPL01000002.1"/>
</dbReference>
<accession>A0A9W6ES98</accession>
<sequence>MTKAESIKAFLNGSNRQSVIILDNNNEHYLSTATPFAVKDYMIYRPANADDLKEDLTEVGTEKIKPFLFYLEENDLKKDNQQVEDAKKKLTSDYDAKVL</sequence>
<dbReference type="AlphaFoldDB" id="A0A9W6ES98"/>